<dbReference type="PANTHER" id="PTHR47506:SF3">
    <property type="entry name" value="HTH-TYPE TRANSCRIPTIONAL REGULATOR LMRA"/>
    <property type="match status" value="1"/>
</dbReference>
<evidence type="ECO:0000256" key="4">
    <source>
        <dbReference type="PROSITE-ProRule" id="PRU00335"/>
    </source>
</evidence>
<dbReference type="RefSeq" id="WP_306988746.1">
    <property type="nucleotide sequence ID" value="NZ_JAUSUT010000001.1"/>
</dbReference>
<dbReference type="Pfam" id="PF00440">
    <property type="entry name" value="TetR_N"/>
    <property type="match status" value="1"/>
</dbReference>
<evidence type="ECO:0000259" key="5">
    <source>
        <dbReference type="PROSITE" id="PS50977"/>
    </source>
</evidence>
<dbReference type="InterPro" id="IPR036271">
    <property type="entry name" value="Tet_transcr_reg_TetR-rel_C_sf"/>
</dbReference>
<accession>A0ABU0EN77</accession>
<proteinExistence type="predicted"/>
<sequence length="190" mass="19985">MGNTKERILAVSAELFRRNGYTGTGLKQIVSEASAPFGSLYHFFPGGKEQLAEEVIRTSGMAYGKLFDLLIAPAPDLVTGLEQAFAAAAVTLRETDYADACPIATVALEVASTNETLRRATADVFTAWIATGTAVFGRFGLSEDAARRLTIAVITGLEGAFVLSRSLRDVEPLAVAGEAAVATARELLAG</sequence>
<dbReference type="PANTHER" id="PTHR47506">
    <property type="entry name" value="TRANSCRIPTIONAL REGULATORY PROTEIN"/>
    <property type="match status" value="1"/>
</dbReference>
<dbReference type="Gene3D" id="1.10.357.10">
    <property type="entry name" value="Tetracycline Repressor, domain 2"/>
    <property type="match status" value="1"/>
</dbReference>
<dbReference type="InterPro" id="IPR009057">
    <property type="entry name" value="Homeodomain-like_sf"/>
</dbReference>
<evidence type="ECO:0000313" key="7">
    <source>
        <dbReference type="Proteomes" id="UP001229651"/>
    </source>
</evidence>
<evidence type="ECO:0000256" key="3">
    <source>
        <dbReference type="ARBA" id="ARBA00023163"/>
    </source>
</evidence>
<feature type="domain" description="HTH tetR-type" evidence="5">
    <location>
        <begin position="2"/>
        <end position="62"/>
    </location>
</feature>
<protein>
    <submittedName>
        <fullName evidence="6">AcrR family transcriptional regulator</fullName>
    </submittedName>
</protein>
<dbReference type="Proteomes" id="UP001229651">
    <property type="component" value="Unassembled WGS sequence"/>
</dbReference>
<dbReference type="InterPro" id="IPR001647">
    <property type="entry name" value="HTH_TetR"/>
</dbReference>
<reference evidence="6 7" key="1">
    <citation type="submission" date="2023-07" db="EMBL/GenBank/DDBJ databases">
        <title>Sequencing the genomes of 1000 actinobacteria strains.</title>
        <authorList>
            <person name="Klenk H.-P."/>
        </authorList>
    </citation>
    <scope>NUCLEOTIDE SEQUENCE [LARGE SCALE GENOMIC DNA]</scope>
    <source>
        <strain evidence="6 7">DSM 45805</strain>
    </source>
</reference>
<dbReference type="SUPFAM" id="SSF46689">
    <property type="entry name" value="Homeodomain-like"/>
    <property type="match status" value="1"/>
</dbReference>
<dbReference type="PROSITE" id="PS50977">
    <property type="entry name" value="HTH_TETR_2"/>
    <property type="match status" value="1"/>
</dbReference>
<dbReference type="SUPFAM" id="SSF48498">
    <property type="entry name" value="Tetracyclin repressor-like, C-terminal domain"/>
    <property type="match status" value="1"/>
</dbReference>
<keyword evidence="7" id="KW-1185">Reference proteome</keyword>
<feature type="DNA-binding region" description="H-T-H motif" evidence="4">
    <location>
        <begin position="25"/>
        <end position="44"/>
    </location>
</feature>
<name>A0ABU0EN77_9PSEU</name>
<dbReference type="EMBL" id="JAUSUT010000001">
    <property type="protein sequence ID" value="MDQ0376743.1"/>
    <property type="molecule type" value="Genomic_DNA"/>
</dbReference>
<keyword evidence="3" id="KW-0804">Transcription</keyword>
<evidence type="ECO:0000313" key="6">
    <source>
        <dbReference type="EMBL" id="MDQ0376743.1"/>
    </source>
</evidence>
<dbReference type="InterPro" id="IPR054156">
    <property type="entry name" value="YxaF_TetR_C"/>
</dbReference>
<organism evidence="6 7">
    <name type="scientific">Amycolatopsis thermophila</name>
    <dbReference type="NCBI Taxonomy" id="206084"/>
    <lineage>
        <taxon>Bacteria</taxon>
        <taxon>Bacillati</taxon>
        <taxon>Actinomycetota</taxon>
        <taxon>Actinomycetes</taxon>
        <taxon>Pseudonocardiales</taxon>
        <taxon>Pseudonocardiaceae</taxon>
        <taxon>Amycolatopsis</taxon>
    </lineage>
</organism>
<gene>
    <name evidence="6" type="ORF">FB470_000737</name>
</gene>
<keyword evidence="1" id="KW-0805">Transcription regulation</keyword>
<evidence type="ECO:0000256" key="2">
    <source>
        <dbReference type="ARBA" id="ARBA00023125"/>
    </source>
</evidence>
<keyword evidence="2 4" id="KW-0238">DNA-binding</keyword>
<evidence type="ECO:0000256" key="1">
    <source>
        <dbReference type="ARBA" id="ARBA00023015"/>
    </source>
</evidence>
<comment type="caution">
    <text evidence="6">The sequence shown here is derived from an EMBL/GenBank/DDBJ whole genome shotgun (WGS) entry which is preliminary data.</text>
</comment>
<dbReference type="Pfam" id="PF21993">
    <property type="entry name" value="TetR_C_13_2"/>
    <property type="match status" value="1"/>
</dbReference>